<evidence type="ECO:0000256" key="1">
    <source>
        <dbReference type="ARBA" id="ARBA00001966"/>
    </source>
</evidence>
<dbReference type="PROSITE" id="PS51918">
    <property type="entry name" value="RADICAL_SAM"/>
    <property type="match status" value="1"/>
</dbReference>
<dbReference type="Proteomes" id="UP000630887">
    <property type="component" value="Unassembled WGS sequence"/>
</dbReference>
<comment type="similarity">
    <text evidence="6">Belongs to the radical SAM superfamily. Anaerobic sulfatase-maturating enzyme family.</text>
</comment>
<evidence type="ECO:0000259" key="7">
    <source>
        <dbReference type="PROSITE" id="PS51918"/>
    </source>
</evidence>
<dbReference type="SFLD" id="SFLDG01067">
    <property type="entry name" value="SPASM/twitch_domain_containing"/>
    <property type="match status" value="1"/>
</dbReference>
<evidence type="ECO:0000313" key="8">
    <source>
        <dbReference type="EMBL" id="GIG06474.1"/>
    </source>
</evidence>
<keyword evidence="4" id="KW-0408">Iron</keyword>
<evidence type="ECO:0000256" key="5">
    <source>
        <dbReference type="ARBA" id="ARBA00023014"/>
    </source>
</evidence>
<dbReference type="PANTHER" id="PTHR43273">
    <property type="entry name" value="ANAEROBIC SULFATASE-MATURATING ENZYME HOMOLOG ASLB-RELATED"/>
    <property type="match status" value="1"/>
</dbReference>
<keyword evidence="3" id="KW-0479">Metal-binding</keyword>
<feature type="domain" description="Radical SAM core" evidence="7">
    <location>
        <begin position="90"/>
        <end position="318"/>
    </location>
</feature>
<comment type="caution">
    <text evidence="8">The sequence shown here is derived from an EMBL/GenBank/DDBJ whole genome shotgun (WGS) entry which is preliminary data.</text>
</comment>
<sequence length="451" mass="48177">MVTLVPSRYLAFGDSTYRHRSGRPVRAVYHTASARALLLDPSIVDVLRGTAPQQRLDTATLDRLAQLGLLVPAGTDEAGAVIAASRAAVRDARQRQFVVMPTAYCNMGCDYCGQEHRRGAGVEPGRHRDALVERAERAMAGGRYDAVHVRWFGGEPLMGYAVLRALSARFIADASRHGVAYSAKLVTNGALLDARKLRALHLDCRVTQIEVTIDGPPEQHEASRPLKSGQRSYARIVAAIAGTLSDPDLAGLSFSVRTNVGVHNAGLAREFAAGMAAAGLAHSRVSFYPAPIHSWGNDVSDVALDRAEQARVELDWYAAYVEAGLTCALLPAATRPVVCTAVTAHSEVVAPDGRVYSCTEQPLVPGFTEQHVGTLTELDPGAPRPAGAFDGWYDTIERDRTGCGSCPLLPVCGGACPKLWGEGKRPCPPLKTNLVQRLDLFARSTGLAPAA</sequence>
<organism evidence="8 9">
    <name type="scientific">Catellatospora coxensis</name>
    <dbReference type="NCBI Taxonomy" id="310354"/>
    <lineage>
        <taxon>Bacteria</taxon>
        <taxon>Bacillati</taxon>
        <taxon>Actinomycetota</taxon>
        <taxon>Actinomycetes</taxon>
        <taxon>Micromonosporales</taxon>
        <taxon>Micromonosporaceae</taxon>
        <taxon>Catellatospora</taxon>
    </lineage>
</organism>
<dbReference type="Gene3D" id="3.20.20.70">
    <property type="entry name" value="Aldolase class I"/>
    <property type="match status" value="1"/>
</dbReference>
<proteinExistence type="inferred from homology"/>
<reference evidence="8 9" key="1">
    <citation type="submission" date="2021-01" db="EMBL/GenBank/DDBJ databases">
        <title>Whole genome shotgun sequence of Catellatospora coxensis NBRC 107359.</title>
        <authorList>
            <person name="Komaki H."/>
            <person name="Tamura T."/>
        </authorList>
    </citation>
    <scope>NUCLEOTIDE SEQUENCE [LARGE SCALE GENOMIC DNA]</scope>
    <source>
        <strain evidence="8 9">NBRC 107359</strain>
    </source>
</reference>
<dbReference type="SFLD" id="SFLDS00029">
    <property type="entry name" value="Radical_SAM"/>
    <property type="match status" value="1"/>
</dbReference>
<name>A0A8J3KZW8_9ACTN</name>
<dbReference type="InterPro" id="IPR023867">
    <property type="entry name" value="Sulphatase_maturase_rSAM"/>
</dbReference>
<accession>A0A8J3KZW8</accession>
<dbReference type="CDD" id="cd01335">
    <property type="entry name" value="Radical_SAM"/>
    <property type="match status" value="1"/>
</dbReference>
<dbReference type="NCBIfam" id="TIGR04085">
    <property type="entry name" value="rSAM_more_4Fe4S"/>
    <property type="match status" value="1"/>
</dbReference>
<dbReference type="Pfam" id="PF04055">
    <property type="entry name" value="Radical_SAM"/>
    <property type="match status" value="1"/>
</dbReference>
<dbReference type="RefSeq" id="WP_203692848.1">
    <property type="nucleotide sequence ID" value="NZ_BAAALC010000028.1"/>
</dbReference>
<dbReference type="SUPFAM" id="SSF102114">
    <property type="entry name" value="Radical SAM enzymes"/>
    <property type="match status" value="1"/>
</dbReference>
<evidence type="ECO:0000256" key="3">
    <source>
        <dbReference type="ARBA" id="ARBA00022723"/>
    </source>
</evidence>
<keyword evidence="2" id="KW-0949">S-adenosyl-L-methionine</keyword>
<dbReference type="InterPro" id="IPR013785">
    <property type="entry name" value="Aldolase_TIM"/>
</dbReference>
<keyword evidence="9" id="KW-1185">Reference proteome</keyword>
<dbReference type="InterPro" id="IPR007197">
    <property type="entry name" value="rSAM"/>
</dbReference>
<evidence type="ECO:0000256" key="4">
    <source>
        <dbReference type="ARBA" id="ARBA00023004"/>
    </source>
</evidence>
<gene>
    <name evidence="8" type="ORF">Cco03nite_31740</name>
</gene>
<evidence type="ECO:0000313" key="9">
    <source>
        <dbReference type="Proteomes" id="UP000630887"/>
    </source>
</evidence>
<evidence type="ECO:0000256" key="6">
    <source>
        <dbReference type="ARBA" id="ARBA00023601"/>
    </source>
</evidence>
<comment type="cofactor">
    <cofactor evidence="1">
        <name>[4Fe-4S] cluster</name>
        <dbReference type="ChEBI" id="CHEBI:49883"/>
    </cofactor>
</comment>
<evidence type="ECO:0000256" key="2">
    <source>
        <dbReference type="ARBA" id="ARBA00022691"/>
    </source>
</evidence>
<dbReference type="GO" id="GO:0016491">
    <property type="term" value="F:oxidoreductase activity"/>
    <property type="evidence" value="ECO:0007669"/>
    <property type="project" value="InterPro"/>
</dbReference>
<dbReference type="EMBL" id="BONI01000023">
    <property type="protein sequence ID" value="GIG06474.1"/>
    <property type="molecule type" value="Genomic_DNA"/>
</dbReference>
<dbReference type="InterPro" id="IPR058240">
    <property type="entry name" value="rSAM_sf"/>
</dbReference>
<dbReference type="UniPathway" id="UPA00782"/>
<keyword evidence="5" id="KW-0411">Iron-sulfur</keyword>
<dbReference type="GO" id="GO:0046872">
    <property type="term" value="F:metal ion binding"/>
    <property type="evidence" value="ECO:0007669"/>
    <property type="project" value="UniProtKB-KW"/>
</dbReference>
<dbReference type="PANTHER" id="PTHR43273:SF3">
    <property type="entry name" value="ANAEROBIC SULFATASE-MATURATING ENZYME HOMOLOG ASLB-RELATED"/>
    <property type="match status" value="1"/>
</dbReference>
<protein>
    <submittedName>
        <fullName evidence="8">Radical SAM/SPASM domain-containing protein</fullName>
    </submittedName>
</protein>
<dbReference type="AlphaFoldDB" id="A0A8J3KZW8"/>
<dbReference type="InterPro" id="IPR023885">
    <property type="entry name" value="4Fe4S-binding_SPASM_dom"/>
</dbReference>
<dbReference type="GO" id="GO:0051536">
    <property type="term" value="F:iron-sulfur cluster binding"/>
    <property type="evidence" value="ECO:0007669"/>
    <property type="project" value="UniProtKB-KW"/>
</dbReference>